<dbReference type="EMBL" id="JACIFY010000007">
    <property type="protein sequence ID" value="MBB4235894.1"/>
    <property type="molecule type" value="Genomic_DNA"/>
</dbReference>
<dbReference type="SUPFAM" id="SSF50475">
    <property type="entry name" value="FMN-binding split barrel"/>
    <property type="match status" value="1"/>
</dbReference>
<evidence type="ECO:0000313" key="5">
    <source>
        <dbReference type="Proteomes" id="UP000540909"/>
    </source>
</evidence>
<evidence type="ECO:0000259" key="3">
    <source>
        <dbReference type="SMART" id="SM00903"/>
    </source>
</evidence>
<dbReference type="RefSeq" id="WP_184469946.1">
    <property type="nucleotide sequence ID" value="NZ_JACIFY010000007.1"/>
</dbReference>
<proteinExistence type="inferred from homology"/>
<evidence type="ECO:0000256" key="2">
    <source>
        <dbReference type="ARBA" id="ARBA00023002"/>
    </source>
</evidence>
<organism evidence="4 5">
    <name type="scientific">Rhizobium esperanzae</name>
    <dbReference type="NCBI Taxonomy" id="1967781"/>
    <lineage>
        <taxon>Bacteria</taxon>
        <taxon>Pseudomonadati</taxon>
        <taxon>Pseudomonadota</taxon>
        <taxon>Alphaproteobacteria</taxon>
        <taxon>Hyphomicrobiales</taxon>
        <taxon>Rhizobiaceae</taxon>
        <taxon>Rhizobium/Agrobacterium group</taxon>
        <taxon>Rhizobium</taxon>
    </lineage>
</organism>
<dbReference type="PANTHER" id="PTHR30466">
    <property type="entry name" value="FLAVIN REDUCTASE"/>
    <property type="match status" value="1"/>
</dbReference>
<accession>A0A7W6R300</accession>
<comment type="caution">
    <text evidence="4">The sequence shown here is derived from an EMBL/GenBank/DDBJ whole genome shotgun (WGS) entry which is preliminary data.</text>
</comment>
<dbReference type="InterPro" id="IPR002563">
    <property type="entry name" value="Flavin_Rdtase-like_dom"/>
</dbReference>
<dbReference type="Gene3D" id="2.30.110.10">
    <property type="entry name" value="Electron Transport, Fmn-binding Protein, Chain A"/>
    <property type="match status" value="1"/>
</dbReference>
<keyword evidence="2" id="KW-0560">Oxidoreductase</keyword>
<sequence>MNASPSSAHTLTGSSNLMNNAEVARDVFRSIAGHWPSGVAVITSVSETDGPVGLTMSAVMSLSVEPLQFLISVDNKSNTLPSIISSGRFCINFMAQGQEAIAMRFASKKGEKFEGLPSRQLESGSVLIEGVLAYADCEVGAVYDGGDHRILVGRVTDMALLGSVPLAYFAGKFRRVTDA</sequence>
<dbReference type="AlphaFoldDB" id="A0A7W6R300"/>
<comment type="similarity">
    <text evidence="1">Belongs to the non-flavoprotein flavin reductase family.</text>
</comment>
<feature type="domain" description="Flavin reductase like" evidence="3">
    <location>
        <begin position="32"/>
        <end position="175"/>
    </location>
</feature>
<dbReference type="Pfam" id="PF01613">
    <property type="entry name" value="Flavin_Reduct"/>
    <property type="match status" value="1"/>
</dbReference>
<gene>
    <name evidence="4" type="ORF">GGD57_002468</name>
</gene>
<dbReference type="GO" id="GO:0042602">
    <property type="term" value="F:riboflavin reductase (NADPH) activity"/>
    <property type="evidence" value="ECO:0007669"/>
    <property type="project" value="TreeGrafter"/>
</dbReference>
<dbReference type="InterPro" id="IPR012349">
    <property type="entry name" value="Split_barrel_FMN-bd"/>
</dbReference>
<dbReference type="InterPro" id="IPR050268">
    <property type="entry name" value="NADH-dep_flavin_reductase"/>
</dbReference>
<dbReference type="Proteomes" id="UP000540909">
    <property type="component" value="Unassembled WGS sequence"/>
</dbReference>
<dbReference type="PANTHER" id="PTHR30466:SF11">
    <property type="entry name" value="FLAVIN-DEPENDENT MONOOXYGENASE, REDUCTASE SUBUNIT HSAB"/>
    <property type="match status" value="1"/>
</dbReference>
<protein>
    <submittedName>
        <fullName evidence="4">Flavin reductase (DIM6/NTAB) family NADH-FMN oxidoreductase RutF</fullName>
    </submittedName>
</protein>
<reference evidence="4 5" key="1">
    <citation type="submission" date="2020-08" db="EMBL/GenBank/DDBJ databases">
        <title>Genomic Encyclopedia of Type Strains, Phase IV (KMG-V): Genome sequencing to study the core and pangenomes of soil and plant-associated prokaryotes.</title>
        <authorList>
            <person name="Whitman W."/>
        </authorList>
    </citation>
    <scope>NUCLEOTIDE SEQUENCE [LARGE SCALE GENOMIC DNA]</scope>
    <source>
        <strain evidence="4 5">SEMIA 4089</strain>
    </source>
</reference>
<evidence type="ECO:0000313" key="4">
    <source>
        <dbReference type="EMBL" id="MBB4235894.1"/>
    </source>
</evidence>
<dbReference type="GO" id="GO:0010181">
    <property type="term" value="F:FMN binding"/>
    <property type="evidence" value="ECO:0007669"/>
    <property type="project" value="InterPro"/>
</dbReference>
<dbReference type="SMART" id="SM00903">
    <property type="entry name" value="Flavin_Reduct"/>
    <property type="match status" value="1"/>
</dbReference>
<evidence type="ECO:0000256" key="1">
    <source>
        <dbReference type="ARBA" id="ARBA00008898"/>
    </source>
</evidence>
<name>A0A7W6R300_9HYPH</name>